<dbReference type="KEGG" id="pact:CA264_04630"/>
<feature type="transmembrane region" description="Helical" evidence="1">
    <location>
        <begin position="369"/>
        <end position="391"/>
    </location>
</feature>
<evidence type="ECO:0000256" key="1">
    <source>
        <dbReference type="SAM" id="Phobius"/>
    </source>
</evidence>
<dbReference type="Gene3D" id="3.40.50.10330">
    <property type="entry name" value="Probable inorganic polyphosphate/atp-NAD kinase, domain 1"/>
    <property type="match status" value="1"/>
</dbReference>
<evidence type="ECO:0000313" key="2">
    <source>
        <dbReference type="EMBL" id="ARS34782.1"/>
    </source>
</evidence>
<dbReference type="NCBIfam" id="TIGR00341">
    <property type="entry name" value="TIGR00341 family protein"/>
    <property type="match status" value="1"/>
</dbReference>
<dbReference type="Proteomes" id="UP000266292">
    <property type="component" value="Chromosome"/>
</dbReference>
<dbReference type="EMBL" id="CP021235">
    <property type="protein sequence ID" value="ARS34782.1"/>
    <property type="molecule type" value="Genomic_DNA"/>
</dbReference>
<dbReference type="SUPFAM" id="SSF111331">
    <property type="entry name" value="NAD kinase/diacylglycerol kinase-like"/>
    <property type="match status" value="1"/>
</dbReference>
<feature type="transmembrane region" description="Helical" evidence="1">
    <location>
        <begin position="439"/>
        <end position="457"/>
    </location>
</feature>
<feature type="transmembrane region" description="Helical" evidence="1">
    <location>
        <begin position="403"/>
        <end position="427"/>
    </location>
</feature>
<proteinExistence type="predicted"/>
<dbReference type="Pfam" id="PF04087">
    <property type="entry name" value="DUF389"/>
    <property type="match status" value="1"/>
</dbReference>
<dbReference type="OrthoDB" id="9790659at2"/>
<feature type="transmembrane region" description="Helical" evidence="1">
    <location>
        <begin position="464"/>
        <end position="487"/>
    </location>
</feature>
<dbReference type="InterPro" id="IPR017438">
    <property type="entry name" value="ATP-NAD_kinase_N"/>
</dbReference>
<evidence type="ECO:0000313" key="3">
    <source>
        <dbReference type="Proteomes" id="UP000266292"/>
    </source>
</evidence>
<organism evidence="2 3">
    <name type="scientific">Pontibacter actiniarum</name>
    <dbReference type="NCBI Taxonomy" id="323450"/>
    <lineage>
        <taxon>Bacteria</taxon>
        <taxon>Pseudomonadati</taxon>
        <taxon>Bacteroidota</taxon>
        <taxon>Cytophagia</taxon>
        <taxon>Cytophagales</taxon>
        <taxon>Hymenobacteraceae</taxon>
        <taxon>Pontibacter</taxon>
    </lineage>
</organism>
<gene>
    <name evidence="2" type="ORF">CA264_04630</name>
</gene>
<dbReference type="Gene3D" id="2.60.200.40">
    <property type="match status" value="1"/>
</dbReference>
<accession>A0A1X9YPJ9</accession>
<protein>
    <submittedName>
        <fullName evidence="2">TIGR00341 family protein</fullName>
    </submittedName>
</protein>
<name>A0A1X9YPJ9_9BACT</name>
<dbReference type="InterPro" id="IPR016064">
    <property type="entry name" value="NAD/diacylglycerol_kinase_sf"/>
</dbReference>
<sequence>MKELILVYDLQDEQTVQTQLVPLFNASTVKLEPFFPNHSYQFPESTVVTYLSDDALVKLVSVLMGQGCTFSFLPHPHMAEATQGLGLESDLAQAVAAVEGATKAVGSDLLLCNGRPVFNKVVIGSSLSLMTGSLSKSGVASLMEKVVSTFRQSSSIMPRHFTLTSDEKPPLQTAAVGVVAVLHAKNSILARTLSKLSYTNDGRLHVLVLAPRSVLELLRFYVSSLFARKNANRLPSFVGHIKAKAITIDSPAPLDYSHDNVLMSARSIELEVCPNAFKLIPTRPLEEENQAGEPTEMYRVDRLPKGEAYLKEIVAKPLSFISHASTEEFRDLFNVLRQNAQVSKSFLTLMVLSTLLASLGLFSNSSPVIIGAMILAPLMAPIISLSMGVLRQDKKLVLNSVKTIGLGLLLSYLAAVLLTLMSPLHAMNPEIVGRIKPNLLDLGIALVSGVAGAYAHAREDVAKTLAGVAIAVALVPPLAVSGIGIGWGDWSVFTGALLLFITNLTGIVLAGIVTFMVLGFSPFHLARKGLLVSLLLVLLVSVPLWFGFSSMLRDRSIVNSLEGYHVGDITIKDVAVLQGTKPVVLSVRLLAEEPVSAQDLDYIKEVVQAKLHQEVELEVIISLRR</sequence>
<feature type="transmembrane region" description="Helical" evidence="1">
    <location>
        <begin position="530"/>
        <end position="548"/>
    </location>
</feature>
<keyword evidence="3" id="KW-1185">Reference proteome</keyword>
<dbReference type="STRING" id="709015.GCA_000472485_00923"/>
<keyword evidence="1" id="KW-1133">Transmembrane helix</keyword>
<keyword evidence="1" id="KW-0472">Membrane</keyword>
<dbReference type="AlphaFoldDB" id="A0A1X9YPJ9"/>
<dbReference type="RefSeq" id="WP_025605014.1">
    <property type="nucleotide sequence ID" value="NZ_CP021235.1"/>
</dbReference>
<feature type="transmembrane region" description="Helical" evidence="1">
    <location>
        <begin position="493"/>
        <end position="518"/>
    </location>
</feature>
<dbReference type="PANTHER" id="PTHR20992">
    <property type="entry name" value="AT15442P-RELATED"/>
    <property type="match status" value="1"/>
</dbReference>
<reference evidence="3" key="1">
    <citation type="submission" date="2017-05" db="EMBL/GenBank/DDBJ databases">
        <authorList>
            <person name="Ray J."/>
            <person name="Price M."/>
            <person name="Deutschbauer A."/>
        </authorList>
    </citation>
    <scope>NUCLEOTIDE SEQUENCE [LARGE SCALE GENOMIC DNA]</scope>
    <source>
        <strain evidence="3">DSM 19842</strain>
    </source>
</reference>
<dbReference type="InterPro" id="IPR005240">
    <property type="entry name" value="DUF389"/>
</dbReference>
<keyword evidence="1" id="KW-0812">Transmembrane</keyword>
<dbReference type="PANTHER" id="PTHR20992:SF9">
    <property type="entry name" value="AT15442P-RELATED"/>
    <property type="match status" value="1"/>
</dbReference>